<dbReference type="EMBL" id="JBBMFJ010000022">
    <property type="protein sequence ID" value="MEQ2563657.1"/>
    <property type="molecule type" value="Genomic_DNA"/>
</dbReference>
<feature type="domain" description="Metallo-beta-lactamase" evidence="1">
    <location>
        <begin position="139"/>
        <end position="332"/>
    </location>
</feature>
<dbReference type="PANTHER" id="PTHR30619">
    <property type="entry name" value="DNA INTERNALIZATION/COMPETENCE PROTEIN COMEC/REC2"/>
    <property type="match status" value="1"/>
</dbReference>
<dbReference type="InterPro" id="IPR036866">
    <property type="entry name" value="RibonucZ/Hydroxyglut_hydro"/>
</dbReference>
<accession>A0ABV1HPA8</accession>
<evidence type="ECO:0000259" key="1">
    <source>
        <dbReference type="SMART" id="SM00849"/>
    </source>
</evidence>
<evidence type="ECO:0000313" key="2">
    <source>
        <dbReference type="EMBL" id="MEQ2563657.1"/>
    </source>
</evidence>
<protein>
    <submittedName>
        <fullName evidence="2">MBL fold metallo-hydrolase</fullName>
    </submittedName>
</protein>
<dbReference type="Pfam" id="PF00753">
    <property type="entry name" value="Lactamase_B"/>
    <property type="match status" value="1"/>
</dbReference>
<proteinExistence type="predicted"/>
<dbReference type="SMART" id="SM00849">
    <property type="entry name" value="Lactamase_B"/>
    <property type="match status" value="1"/>
</dbReference>
<dbReference type="SUPFAM" id="SSF56281">
    <property type="entry name" value="Metallo-hydrolase/oxidoreductase"/>
    <property type="match status" value="1"/>
</dbReference>
<reference evidence="2 3" key="1">
    <citation type="submission" date="2024-03" db="EMBL/GenBank/DDBJ databases">
        <title>Human intestinal bacterial collection.</title>
        <authorList>
            <person name="Pauvert C."/>
            <person name="Hitch T.C.A."/>
            <person name="Clavel T."/>
        </authorList>
    </citation>
    <scope>NUCLEOTIDE SEQUENCE [LARGE SCALE GENOMIC DNA]</scope>
    <source>
        <strain evidence="2 3">CLA-AP-H27</strain>
    </source>
</reference>
<keyword evidence="3" id="KW-1185">Reference proteome</keyword>
<comment type="caution">
    <text evidence="2">The sequence shown here is derived from an EMBL/GenBank/DDBJ whole genome shotgun (WGS) entry which is preliminary data.</text>
</comment>
<dbReference type="Proteomes" id="UP001437460">
    <property type="component" value="Unassembled WGS sequence"/>
</dbReference>
<evidence type="ECO:0000313" key="3">
    <source>
        <dbReference type="Proteomes" id="UP001437460"/>
    </source>
</evidence>
<dbReference type="RefSeq" id="WP_349229772.1">
    <property type="nucleotide sequence ID" value="NZ_JBBMFJ010000022.1"/>
</dbReference>
<name>A0ABV1HPA8_9FIRM</name>
<gene>
    <name evidence="2" type="ORF">WMO41_10875</name>
</gene>
<dbReference type="Gene3D" id="3.60.15.10">
    <property type="entry name" value="Ribonuclease Z/Hydroxyacylglutathione hydrolase-like"/>
    <property type="match status" value="1"/>
</dbReference>
<dbReference type="InterPro" id="IPR052159">
    <property type="entry name" value="Competence_DNA_uptake"/>
</dbReference>
<dbReference type="PANTHER" id="PTHR30619:SF1">
    <property type="entry name" value="RECOMBINATION PROTEIN 2"/>
    <property type="match status" value="1"/>
</dbReference>
<dbReference type="InterPro" id="IPR001279">
    <property type="entry name" value="Metallo-B-lactamas"/>
</dbReference>
<sequence>MRRFGRRHRFRRSGSRKIGWQMEMSIDRAASRRYRSYRRHRNMWFVILGVLLVLLLTFGCVFAVKRAVRARGADASESAHKTEQTGSTGTYENVELVTEGEKVKELETQGKTAEEIAAQTEPILGGAELTMLAGQTKAQMMSFLLETKKGSLIVVDGGWWDDADYLKEQIKKRGGHVSAWFLTHAHTDHVGALLNILQSEADGEDTGITIDHIYYDFASLDWYKTHELGDLGTADAILTALAGLPKDEACPVKKGDEILVDDVCITVLNDRYEPDDNHVGERDGNDASMVYQMLVNGVTILFTGDLQVDGGNHVLETVAKEDLKADIVQMAHHGQHAVTKEFYEAVSPKICLWPTPQWLWDNEDGKYTTPETKAWMKELGVEKHYCMKDGDQVIR</sequence>
<organism evidence="2 3">
    <name type="scientific">Ventrimonas faecis</name>
    <dbReference type="NCBI Taxonomy" id="3133170"/>
    <lineage>
        <taxon>Bacteria</taxon>
        <taxon>Bacillati</taxon>
        <taxon>Bacillota</taxon>
        <taxon>Clostridia</taxon>
        <taxon>Lachnospirales</taxon>
        <taxon>Lachnospiraceae</taxon>
        <taxon>Ventrimonas</taxon>
    </lineage>
</organism>